<proteinExistence type="predicted"/>
<sequence length="94" mass="11326">MSEEDVKNMLEIVPIFEFKVEALQVKYPLNDWEIHYEGSRSYWKIIRVGGITQAYRSFKDMLKYFDREDLDALWRLVKEKFNTAMPTEDKEKAL</sequence>
<dbReference type="EMBL" id="BKCJ011607603">
    <property type="protein sequence ID" value="GFD43856.1"/>
    <property type="molecule type" value="Genomic_DNA"/>
</dbReference>
<reference evidence="1" key="1">
    <citation type="journal article" date="2019" name="Sci. Rep.">
        <title>Draft genome of Tanacetum cinerariifolium, the natural source of mosquito coil.</title>
        <authorList>
            <person name="Yamashiro T."/>
            <person name="Shiraishi A."/>
            <person name="Satake H."/>
            <person name="Nakayama K."/>
        </authorList>
    </citation>
    <scope>NUCLEOTIDE SEQUENCE</scope>
</reference>
<gene>
    <name evidence="1" type="ORF">Tci_915825</name>
</gene>
<organism evidence="1">
    <name type="scientific">Tanacetum cinerariifolium</name>
    <name type="common">Dalmatian daisy</name>
    <name type="synonym">Chrysanthemum cinerariifolium</name>
    <dbReference type="NCBI Taxonomy" id="118510"/>
    <lineage>
        <taxon>Eukaryota</taxon>
        <taxon>Viridiplantae</taxon>
        <taxon>Streptophyta</taxon>
        <taxon>Embryophyta</taxon>
        <taxon>Tracheophyta</taxon>
        <taxon>Spermatophyta</taxon>
        <taxon>Magnoliopsida</taxon>
        <taxon>eudicotyledons</taxon>
        <taxon>Gunneridae</taxon>
        <taxon>Pentapetalae</taxon>
        <taxon>asterids</taxon>
        <taxon>campanulids</taxon>
        <taxon>Asterales</taxon>
        <taxon>Asteraceae</taxon>
        <taxon>Asteroideae</taxon>
        <taxon>Anthemideae</taxon>
        <taxon>Anthemidinae</taxon>
        <taxon>Tanacetum</taxon>
    </lineage>
</organism>
<comment type="caution">
    <text evidence="1">The sequence shown here is derived from an EMBL/GenBank/DDBJ whole genome shotgun (WGS) entry which is preliminary data.</text>
</comment>
<evidence type="ECO:0000313" key="1">
    <source>
        <dbReference type="EMBL" id="GFD43856.1"/>
    </source>
</evidence>
<dbReference type="AlphaFoldDB" id="A0A699WDH9"/>
<protein>
    <submittedName>
        <fullName evidence="1">Uncharacterized protein</fullName>
    </submittedName>
</protein>
<name>A0A699WDH9_TANCI</name>
<accession>A0A699WDH9</accession>